<dbReference type="SUPFAM" id="SSF158472">
    <property type="entry name" value="HAMP domain-like"/>
    <property type="match status" value="1"/>
</dbReference>
<evidence type="ECO:0000256" key="6">
    <source>
        <dbReference type="ARBA" id="ARBA00023136"/>
    </source>
</evidence>
<gene>
    <name evidence="10" type="ORF">GCA01S_030_00430</name>
</gene>
<evidence type="ECO:0000256" key="7">
    <source>
        <dbReference type="SAM" id="Coils"/>
    </source>
</evidence>
<dbReference type="PROSITE" id="PS50885">
    <property type="entry name" value="HAMP"/>
    <property type="match status" value="1"/>
</dbReference>
<dbReference type="SMART" id="SM00304">
    <property type="entry name" value="HAMP"/>
    <property type="match status" value="1"/>
</dbReference>
<dbReference type="GO" id="GO:0005886">
    <property type="term" value="C:plasma membrane"/>
    <property type="evidence" value="ECO:0007669"/>
    <property type="project" value="UniProtKB-SubCell"/>
</dbReference>
<keyword evidence="7" id="KW-0175">Coiled coil</keyword>
<dbReference type="Pfam" id="PF02518">
    <property type="entry name" value="HATPase_c"/>
    <property type="match status" value="1"/>
</dbReference>
<dbReference type="SUPFAM" id="SSF55874">
    <property type="entry name" value="ATPase domain of HSP90 chaperone/DNA topoisomerase II/histidine kinase"/>
    <property type="match status" value="1"/>
</dbReference>
<protein>
    <submittedName>
        <fullName evidence="10">Putative two-component histidine kinase</fullName>
    </submittedName>
</protein>
<dbReference type="Pfam" id="PF06580">
    <property type="entry name" value="His_kinase"/>
    <property type="match status" value="1"/>
</dbReference>
<evidence type="ECO:0000313" key="10">
    <source>
        <dbReference type="EMBL" id="GAJ39962.1"/>
    </source>
</evidence>
<evidence type="ECO:0000256" key="3">
    <source>
        <dbReference type="ARBA" id="ARBA00022553"/>
    </source>
</evidence>
<proteinExistence type="predicted"/>
<organism evidence="10 11">
    <name type="scientific">Parageobacillus caldoxylosilyticus NBRC 107762</name>
    <dbReference type="NCBI Taxonomy" id="1220594"/>
    <lineage>
        <taxon>Bacteria</taxon>
        <taxon>Bacillati</taxon>
        <taxon>Bacillota</taxon>
        <taxon>Bacilli</taxon>
        <taxon>Bacillales</taxon>
        <taxon>Anoxybacillaceae</taxon>
        <taxon>Saccharococcus</taxon>
    </lineage>
</organism>
<keyword evidence="8" id="KW-1133">Transmembrane helix</keyword>
<dbReference type="InterPro" id="IPR010559">
    <property type="entry name" value="Sig_transdc_His_kin_internal"/>
</dbReference>
<keyword evidence="2" id="KW-1003">Cell membrane</keyword>
<dbReference type="AlphaFoldDB" id="A0A023DFD6"/>
<dbReference type="PANTHER" id="PTHR34220:SF7">
    <property type="entry name" value="SENSOR HISTIDINE KINASE YPDA"/>
    <property type="match status" value="1"/>
</dbReference>
<dbReference type="InterPro" id="IPR003660">
    <property type="entry name" value="HAMP_dom"/>
</dbReference>
<keyword evidence="8" id="KW-0812">Transmembrane</keyword>
<keyword evidence="5 10" id="KW-0418">Kinase</keyword>
<evidence type="ECO:0000256" key="8">
    <source>
        <dbReference type="SAM" id="Phobius"/>
    </source>
</evidence>
<feature type="transmembrane region" description="Helical" evidence="8">
    <location>
        <begin position="15"/>
        <end position="35"/>
    </location>
</feature>
<keyword evidence="3" id="KW-0597">Phosphoprotein</keyword>
<evidence type="ECO:0000256" key="2">
    <source>
        <dbReference type="ARBA" id="ARBA00022475"/>
    </source>
</evidence>
<evidence type="ECO:0000259" key="9">
    <source>
        <dbReference type="PROSITE" id="PS50885"/>
    </source>
</evidence>
<dbReference type="SMART" id="SM00387">
    <property type="entry name" value="HATPase_c"/>
    <property type="match status" value="1"/>
</dbReference>
<feature type="domain" description="HAMP" evidence="9">
    <location>
        <begin position="303"/>
        <end position="355"/>
    </location>
</feature>
<dbReference type="PANTHER" id="PTHR34220">
    <property type="entry name" value="SENSOR HISTIDINE KINASE YPDA"/>
    <property type="match status" value="1"/>
</dbReference>
<keyword evidence="4" id="KW-0808">Transferase</keyword>
<sequence length="589" mass="68145">MKKRLYKFNTLRNQILIVFVFVMIMVLCLVGMMTFHSVSTLLKNNAEKQIEQTAMHANGRLEALYQQIDTLTKQVATNIYVQQLLLKIANGYSPGFREKQGLMHIVNTFQAYSDGIHSLELYTNNYKKIFPLDEEDLGDRIGIKWIKQASEAKGKMVWVGRDPKAPGYFLALRQIRLMERWFSPGGYLLVRINRDYFQFSDYFYPSKGKKGYMLLIDSNSNPIFLNYKGDFRQLLHAKQPMIRKDGEEYLVVKQLSNLTGWTLVIVTPVKTLTEGVSILKNAIILSGTIGFFIFLIFSFSLSTMITQPILRLTRIMQRGRNGELRTSPPISSTVEINELNETYNALVENIKHLIQVVYEKELVRSRAELKALQAQINPHFLFNTLDALYWSLVEKEEEELSQFVLNMSQLFRYTISSSKNDEWVTLREEIEHIRRYMEIMKLRWGDRLIWDIVVPARCLDIRIPKLLIQPLVENAVLHGIGNKMEQGSVLVTVEESDHSNELIIKVIDDGVGMDEKTLQEIEQLLNKKEFPTFKGSRMAIANVNRRLQLYYGEDRKVVIQSELGKGTCISFKIPKSGGFDDEFSDYFDC</sequence>
<dbReference type="GO" id="GO:0000155">
    <property type="term" value="F:phosphorelay sensor kinase activity"/>
    <property type="evidence" value="ECO:0007669"/>
    <property type="project" value="InterPro"/>
</dbReference>
<evidence type="ECO:0000313" key="11">
    <source>
        <dbReference type="Proteomes" id="UP000023561"/>
    </source>
</evidence>
<comment type="subcellular location">
    <subcellularLocation>
        <location evidence="1">Cell membrane</location>
        <topology evidence="1">Multi-pass membrane protein</topology>
    </subcellularLocation>
</comment>
<feature type="coiled-coil region" evidence="7">
    <location>
        <begin position="336"/>
        <end position="375"/>
    </location>
</feature>
<dbReference type="Gene3D" id="6.10.340.10">
    <property type="match status" value="1"/>
</dbReference>
<keyword evidence="6 8" id="KW-0472">Membrane</keyword>
<dbReference type="CDD" id="cd06225">
    <property type="entry name" value="HAMP"/>
    <property type="match status" value="1"/>
</dbReference>
<name>A0A023DFD6_9BACL</name>
<dbReference type="InterPro" id="IPR003594">
    <property type="entry name" value="HATPase_dom"/>
</dbReference>
<dbReference type="InterPro" id="IPR036890">
    <property type="entry name" value="HATPase_C_sf"/>
</dbReference>
<evidence type="ECO:0000256" key="1">
    <source>
        <dbReference type="ARBA" id="ARBA00004651"/>
    </source>
</evidence>
<dbReference type="InterPro" id="IPR050640">
    <property type="entry name" value="Bact_2-comp_sensor_kinase"/>
</dbReference>
<keyword evidence="11" id="KW-1185">Reference proteome</keyword>
<dbReference type="OrthoDB" id="9776552at2"/>
<dbReference type="Gene3D" id="3.30.565.10">
    <property type="entry name" value="Histidine kinase-like ATPase, C-terminal domain"/>
    <property type="match status" value="1"/>
</dbReference>
<accession>A0A023DFD6</accession>
<reference evidence="10 11" key="1">
    <citation type="submission" date="2014-04" db="EMBL/GenBank/DDBJ databases">
        <title>Whole genome shotgun sequence of Geobacillus caldoxylosilyticus NBRC 107762.</title>
        <authorList>
            <person name="Hosoyama A."/>
            <person name="Hosoyama Y."/>
            <person name="Katano-Makiyama Y."/>
            <person name="Tsuchikane K."/>
            <person name="Ohji S."/>
            <person name="Ichikawa N."/>
            <person name="Yamazoe A."/>
            <person name="Fujita N."/>
        </authorList>
    </citation>
    <scope>NUCLEOTIDE SEQUENCE [LARGE SCALE GENOMIC DNA]</scope>
    <source>
        <strain evidence="10 11">NBRC 107762</strain>
    </source>
</reference>
<evidence type="ECO:0000256" key="4">
    <source>
        <dbReference type="ARBA" id="ARBA00022679"/>
    </source>
</evidence>
<dbReference type="Proteomes" id="UP000023561">
    <property type="component" value="Unassembled WGS sequence"/>
</dbReference>
<feature type="transmembrane region" description="Helical" evidence="8">
    <location>
        <begin position="289"/>
        <end position="310"/>
    </location>
</feature>
<evidence type="ECO:0000256" key="5">
    <source>
        <dbReference type="ARBA" id="ARBA00022777"/>
    </source>
</evidence>
<dbReference type="Pfam" id="PF00672">
    <property type="entry name" value="HAMP"/>
    <property type="match status" value="1"/>
</dbReference>
<comment type="caution">
    <text evidence="10">The sequence shown here is derived from an EMBL/GenBank/DDBJ whole genome shotgun (WGS) entry which is preliminary data.</text>
</comment>
<dbReference type="EMBL" id="BAWO01000030">
    <property type="protein sequence ID" value="GAJ39962.1"/>
    <property type="molecule type" value="Genomic_DNA"/>
</dbReference>